<keyword evidence="3" id="KW-1185">Reference proteome</keyword>
<name>A0AAV7SJQ8_PLEWA</name>
<protein>
    <submittedName>
        <fullName evidence="2">Uncharacterized protein</fullName>
    </submittedName>
</protein>
<evidence type="ECO:0000256" key="1">
    <source>
        <dbReference type="SAM" id="MobiDB-lite"/>
    </source>
</evidence>
<feature type="compositionally biased region" description="Gly residues" evidence="1">
    <location>
        <begin position="24"/>
        <end position="39"/>
    </location>
</feature>
<evidence type="ECO:0000313" key="3">
    <source>
        <dbReference type="Proteomes" id="UP001066276"/>
    </source>
</evidence>
<proteinExistence type="predicted"/>
<dbReference type="Proteomes" id="UP001066276">
    <property type="component" value="Chromosome 4_2"/>
</dbReference>
<organism evidence="2 3">
    <name type="scientific">Pleurodeles waltl</name>
    <name type="common">Iberian ribbed newt</name>
    <dbReference type="NCBI Taxonomy" id="8319"/>
    <lineage>
        <taxon>Eukaryota</taxon>
        <taxon>Metazoa</taxon>
        <taxon>Chordata</taxon>
        <taxon>Craniata</taxon>
        <taxon>Vertebrata</taxon>
        <taxon>Euteleostomi</taxon>
        <taxon>Amphibia</taxon>
        <taxon>Batrachia</taxon>
        <taxon>Caudata</taxon>
        <taxon>Salamandroidea</taxon>
        <taxon>Salamandridae</taxon>
        <taxon>Pleurodelinae</taxon>
        <taxon>Pleurodeles</taxon>
    </lineage>
</organism>
<dbReference type="EMBL" id="JANPWB010000008">
    <property type="protein sequence ID" value="KAJ1164261.1"/>
    <property type="molecule type" value="Genomic_DNA"/>
</dbReference>
<accession>A0AAV7SJQ8</accession>
<comment type="caution">
    <text evidence="2">The sequence shown here is derived from an EMBL/GenBank/DDBJ whole genome shotgun (WGS) entry which is preliminary data.</text>
</comment>
<feature type="region of interest" description="Disordered" evidence="1">
    <location>
        <begin position="1"/>
        <end position="54"/>
    </location>
</feature>
<evidence type="ECO:0000313" key="2">
    <source>
        <dbReference type="EMBL" id="KAJ1164261.1"/>
    </source>
</evidence>
<sequence length="124" mass="12244">MGADRADGGCRTEHRRARRAIALGGPGGLGPRSGSGLGSGDRAPGHAAPRRGAAAPVGLAAAVGPQRRRAGRGAAAKVGATCLARTGFMDMGGVGVSTNGWGGGECNSCVPCHSAHASFVFYYP</sequence>
<dbReference type="AlphaFoldDB" id="A0AAV7SJQ8"/>
<reference evidence="2" key="1">
    <citation type="journal article" date="2022" name="bioRxiv">
        <title>Sequencing and chromosome-scale assembly of the giantPleurodeles waltlgenome.</title>
        <authorList>
            <person name="Brown T."/>
            <person name="Elewa A."/>
            <person name="Iarovenko S."/>
            <person name="Subramanian E."/>
            <person name="Araus A.J."/>
            <person name="Petzold A."/>
            <person name="Susuki M."/>
            <person name="Suzuki K.-i.T."/>
            <person name="Hayashi T."/>
            <person name="Toyoda A."/>
            <person name="Oliveira C."/>
            <person name="Osipova E."/>
            <person name="Leigh N.D."/>
            <person name="Simon A."/>
            <person name="Yun M.H."/>
        </authorList>
    </citation>
    <scope>NUCLEOTIDE SEQUENCE</scope>
    <source>
        <strain evidence="2">20211129_DDA</strain>
        <tissue evidence="2">Liver</tissue>
    </source>
</reference>
<gene>
    <name evidence="2" type="ORF">NDU88_004706</name>
</gene>
<feature type="compositionally biased region" description="Basic and acidic residues" evidence="1">
    <location>
        <begin position="1"/>
        <end position="12"/>
    </location>
</feature>
<feature type="compositionally biased region" description="Low complexity" evidence="1">
    <location>
        <begin position="40"/>
        <end position="54"/>
    </location>
</feature>